<name>A0AAQ3WEJ2_PASNO</name>
<dbReference type="AlphaFoldDB" id="A0AAQ3WEJ2"/>
<proteinExistence type="predicted"/>
<sequence>MSSLKIQTQGSMLQIKGGEVINKRRAIKAQKVPVAKNEEYEDKIGLSRVQSNFQINREIFSDSRTAALCVLNSMSLTTSNEENLNTKVVDLFVL</sequence>
<evidence type="ECO:0000313" key="2">
    <source>
        <dbReference type="Proteomes" id="UP001341281"/>
    </source>
</evidence>
<keyword evidence="2" id="KW-1185">Reference proteome</keyword>
<gene>
    <name evidence="1" type="ORF">U9M48_009148</name>
</gene>
<organism evidence="1 2">
    <name type="scientific">Paspalum notatum var. saurae</name>
    <dbReference type="NCBI Taxonomy" id="547442"/>
    <lineage>
        <taxon>Eukaryota</taxon>
        <taxon>Viridiplantae</taxon>
        <taxon>Streptophyta</taxon>
        <taxon>Embryophyta</taxon>
        <taxon>Tracheophyta</taxon>
        <taxon>Spermatophyta</taxon>
        <taxon>Magnoliopsida</taxon>
        <taxon>Liliopsida</taxon>
        <taxon>Poales</taxon>
        <taxon>Poaceae</taxon>
        <taxon>PACMAD clade</taxon>
        <taxon>Panicoideae</taxon>
        <taxon>Andropogonodae</taxon>
        <taxon>Paspaleae</taxon>
        <taxon>Paspalinae</taxon>
        <taxon>Paspalum</taxon>
    </lineage>
</organism>
<evidence type="ECO:0000313" key="1">
    <source>
        <dbReference type="EMBL" id="WVZ58932.1"/>
    </source>
</evidence>
<accession>A0AAQ3WEJ2</accession>
<dbReference type="Proteomes" id="UP001341281">
    <property type="component" value="Chromosome 02"/>
</dbReference>
<protein>
    <submittedName>
        <fullName evidence="1">Uncharacterized protein</fullName>
    </submittedName>
</protein>
<dbReference type="EMBL" id="CP144746">
    <property type="protein sequence ID" value="WVZ58932.1"/>
    <property type="molecule type" value="Genomic_DNA"/>
</dbReference>
<reference evidence="1 2" key="1">
    <citation type="submission" date="2024-02" db="EMBL/GenBank/DDBJ databases">
        <title>High-quality chromosome-scale genome assembly of Pensacola bahiagrass (Paspalum notatum Flugge var. saurae).</title>
        <authorList>
            <person name="Vega J.M."/>
            <person name="Podio M."/>
            <person name="Orjuela J."/>
            <person name="Siena L.A."/>
            <person name="Pessino S.C."/>
            <person name="Combes M.C."/>
            <person name="Mariac C."/>
            <person name="Albertini E."/>
            <person name="Pupilli F."/>
            <person name="Ortiz J.P.A."/>
            <person name="Leblanc O."/>
        </authorList>
    </citation>
    <scope>NUCLEOTIDE SEQUENCE [LARGE SCALE GENOMIC DNA]</scope>
    <source>
        <strain evidence="1">R1</strain>
        <tissue evidence="1">Leaf</tissue>
    </source>
</reference>